<gene>
    <name evidence="2" type="ORF">K8089_10140</name>
</gene>
<evidence type="ECO:0000313" key="3">
    <source>
        <dbReference type="Proteomes" id="UP001139461"/>
    </source>
</evidence>
<organism evidence="2 3">
    <name type="scientific">Aequorivita vitellina</name>
    <dbReference type="NCBI Taxonomy" id="2874475"/>
    <lineage>
        <taxon>Bacteria</taxon>
        <taxon>Pseudomonadati</taxon>
        <taxon>Bacteroidota</taxon>
        <taxon>Flavobacteriia</taxon>
        <taxon>Flavobacteriales</taxon>
        <taxon>Flavobacteriaceae</taxon>
        <taxon>Aequorivita</taxon>
    </lineage>
</organism>
<dbReference type="AlphaFoldDB" id="A0A9X1QYE3"/>
<evidence type="ECO:0000259" key="1">
    <source>
        <dbReference type="PROSITE" id="PS50943"/>
    </source>
</evidence>
<accession>A0A9X1QYE3</accession>
<sequence length="82" mass="9804">MAKLREEDEKLKKKIKQRLFLLREKLGDSKSDVSKNIDVDRQNFQPWENLKSDRGITIYSLNRICKALGITLKEFFDDELFR</sequence>
<reference evidence="2" key="1">
    <citation type="submission" date="2021-09" db="EMBL/GenBank/DDBJ databases">
        <title>Genome of Aequorivita sp. strain F47161.</title>
        <authorList>
            <person name="Wang Y."/>
        </authorList>
    </citation>
    <scope>NUCLEOTIDE SEQUENCE</scope>
    <source>
        <strain evidence="2">F47161</strain>
    </source>
</reference>
<dbReference type="Proteomes" id="UP001139461">
    <property type="component" value="Unassembled WGS sequence"/>
</dbReference>
<comment type="caution">
    <text evidence="2">The sequence shown here is derived from an EMBL/GenBank/DDBJ whole genome shotgun (WGS) entry which is preliminary data.</text>
</comment>
<dbReference type="InterPro" id="IPR001387">
    <property type="entry name" value="Cro/C1-type_HTH"/>
</dbReference>
<dbReference type="EMBL" id="JAIRBA010000018">
    <property type="protein sequence ID" value="MCG2419383.1"/>
    <property type="molecule type" value="Genomic_DNA"/>
</dbReference>
<dbReference type="PROSITE" id="PS50943">
    <property type="entry name" value="HTH_CROC1"/>
    <property type="match status" value="1"/>
</dbReference>
<dbReference type="InterPro" id="IPR010982">
    <property type="entry name" value="Lambda_DNA-bd_dom_sf"/>
</dbReference>
<protein>
    <submittedName>
        <fullName evidence="2">XRE family transcriptional regulator</fullName>
    </submittedName>
</protein>
<proteinExistence type="predicted"/>
<feature type="domain" description="HTH cro/C1-type" evidence="1">
    <location>
        <begin position="22"/>
        <end position="75"/>
    </location>
</feature>
<evidence type="ECO:0000313" key="2">
    <source>
        <dbReference type="EMBL" id="MCG2419383.1"/>
    </source>
</evidence>
<dbReference type="GO" id="GO:0003677">
    <property type="term" value="F:DNA binding"/>
    <property type="evidence" value="ECO:0007669"/>
    <property type="project" value="InterPro"/>
</dbReference>
<name>A0A9X1QYE3_9FLAO</name>
<keyword evidence="3" id="KW-1185">Reference proteome</keyword>
<dbReference type="Pfam" id="PF13443">
    <property type="entry name" value="HTH_26"/>
    <property type="match status" value="1"/>
</dbReference>
<dbReference type="SUPFAM" id="SSF47413">
    <property type="entry name" value="lambda repressor-like DNA-binding domains"/>
    <property type="match status" value="1"/>
</dbReference>
<dbReference type="Gene3D" id="1.10.260.40">
    <property type="entry name" value="lambda repressor-like DNA-binding domains"/>
    <property type="match status" value="1"/>
</dbReference>
<dbReference type="RefSeq" id="WP_237603172.1">
    <property type="nucleotide sequence ID" value="NZ_JAIRBA010000018.1"/>
</dbReference>